<protein>
    <submittedName>
        <fullName evidence="2">Uncharacterized protein</fullName>
    </submittedName>
</protein>
<dbReference type="Proteomes" id="UP001497457">
    <property type="component" value="Chromosome 22rd"/>
</dbReference>
<keyword evidence="3" id="KW-1185">Reference proteome</keyword>
<feature type="signal peptide" evidence="1">
    <location>
        <begin position="1"/>
        <end position="26"/>
    </location>
</feature>
<feature type="chain" id="PRO_5044775819" evidence="1">
    <location>
        <begin position="27"/>
        <end position="149"/>
    </location>
</feature>
<evidence type="ECO:0000313" key="3">
    <source>
        <dbReference type="Proteomes" id="UP001497457"/>
    </source>
</evidence>
<accession>A0ABC9AR00</accession>
<dbReference type="AlphaFoldDB" id="A0ABC9AR00"/>
<proteinExistence type="predicted"/>
<keyword evidence="1" id="KW-0732">Signal</keyword>
<sequence length="149" mass="15575">MVSVAAGLRAVAAIAVFAVLVLSSQGHPRKKPLCSDCPSLCNTNCTAEIAQKCINECSFQYGCDQCRSQVLKSCCQNFCSNSNDTSSLSCCPNGTSSVTCCDNCDSVVINNCASPCSDLSCMACQNGIGQQCRESCMSACNGNCVNKDC</sequence>
<organism evidence="2 3">
    <name type="scientific">Urochloa decumbens</name>
    <dbReference type="NCBI Taxonomy" id="240449"/>
    <lineage>
        <taxon>Eukaryota</taxon>
        <taxon>Viridiplantae</taxon>
        <taxon>Streptophyta</taxon>
        <taxon>Embryophyta</taxon>
        <taxon>Tracheophyta</taxon>
        <taxon>Spermatophyta</taxon>
        <taxon>Magnoliopsida</taxon>
        <taxon>Liliopsida</taxon>
        <taxon>Poales</taxon>
        <taxon>Poaceae</taxon>
        <taxon>PACMAD clade</taxon>
        <taxon>Panicoideae</taxon>
        <taxon>Panicodae</taxon>
        <taxon>Paniceae</taxon>
        <taxon>Melinidinae</taxon>
        <taxon>Urochloa</taxon>
    </lineage>
</organism>
<name>A0ABC9AR00_9POAL</name>
<evidence type="ECO:0000313" key="2">
    <source>
        <dbReference type="EMBL" id="CAL4983775.1"/>
    </source>
</evidence>
<dbReference type="EMBL" id="OZ075132">
    <property type="protein sequence ID" value="CAL4983775.1"/>
    <property type="molecule type" value="Genomic_DNA"/>
</dbReference>
<reference evidence="2" key="1">
    <citation type="submission" date="2024-10" db="EMBL/GenBank/DDBJ databases">
        <authorList>
            <person name="Ryan C."/>
        </authorList>
    </citation>
    <scope>NUCLEOTIDE SEQUENCE [LARGE SCALE GENOMIC DNA]</scope>
</reference>
<evidence type="ECO:0000256" key="1">
    <source>
        <dbReference type="SAM" id="SignalP"/>
    </source>
</evidence>
<gene>
    <name evidence="2" type="ORF">URODEC1_LOCUS57207</name>
</gene>